<comment type="subcellular location">
    <subcellularLocation>
        <location evidence="2">Nucleus</location>
    </subcellularLocation>
</comment>
<evidence type="ECO:0000256" key="5">
    <source>
        <dbReference type="ARBA" id="ARBA00022723"/>
    </source>
</evidence>
<protein>
    <recommendedName>
        <fullName evidence="9">DDE Tnp4 domain-containing protein</fullName>
    </recommendedName>
</protein>
<dbReference type="InterPro" id="IPR045249">
    <property type="entry name" value="HARBI1-like"/>
</dbReference>
<keyword evidence="4" id="KW-0540">Nuclease</keyword>
<keyword evidence="11" id="KW-1185">Reference proteome</keyword>
<evidence type="ECO:0000256" key="7">
    <source>
        <dbReference type="ARBA" id="ARBA00023242"/>
    </source>
</evidence>
<keyword evidence="5" id="KW-0479">Metal-binding</keyword>
<dbReference type="EMBL" id="JARBHB010000001">
    <property type="protein sequence ID" value="KAJ8895120.1"/>
    <property type="molecule type" value="Genomic_DNA"/>
</dbReference>
<keyword evidence="7" id="KW-0539">Nucleus</keyword>
<organism evidence="10 11">
    <name type="scientific">Dryococelus australis</name>
    <dbReference type="NCBI Taxonomy" id="614101"/>
    <lineage>
        <taxon>Eukaryota</taxon>
        <taxon>Metazoa</taxon>
        <taxon>Ecdysozoa</taxon>
        <taxon>Arthropoda</taxon>
        <taxon>Hexapoda</taxon>
        <taxon>Insecta</taxon>
        <taxon>Pterygota</taxon>
        <taxon>Neoptera</taxon>
        <taxon>Polyneoptera</taxon>
        <taxon>Phasmatodea</taxon>
        <taxon>Verophasmatodea</taxon>
        <taxon>Anareolatae</taxon>
        <taxon>Phasmatidae</taxon>
        <taxon>Eurycanthinae</taxon>
        <taxon>Dryococelus</taxon>
    </lineage>
</organism>
<evidence type="ECO:0000256" key="8">
    <source>
        <dbReference type="SAM" id="Phobius"/>
    </source>
</evidence>
<keyword evidence="8" id="KW-0472">Membrane</keyword>
<evidence type="ECO:0000256" key="4">
    <source>
        <dbReference type="ARBA" id="ARBA00022722"/>
    </source>
</evidence>
<dbReference type="PANTHER" id="PTHR22930">
    <property type="match status" value="1"/>
</dbReference>
<dbReference type="Proteomes" id="UP001159363">
    <property type="component" value="Chromosome 1"/>
</dbReference>
<accession>A0ABQ9IFZ0</accession>
<sequence length="382" mass="44671">MDDDFFVIAYAVSVLSLVFLAWKRQAKIARRRYWVHPVNTLSVVLEGEYFTLFKIIKEGSHDRFFEVWLWDYLLNLLKSHLTKHSFCQPISPEERLATTIRRGHSTDHKVIESTCEIIWRVMSERYVRIPDCDGWKKIADDFWHQRNFPKCFGAVDGKHVDIQAPKNSGSEYYNYKIRNSILLTAMCDARYRFTWALVNGDIELPPNRPLPNPNFSMLFWCVADQAFPSTENILRPYAGHNLPEEKRIFNYRLSRARRIIENTFGILTTRWRVFQARLQAEPCMVEKYIKAAACLHNFLIDTKPVSNTRYCLATYVSREENGITVPGEWRQPVGNATLIQRLGRIDTNNSNTGVIRMRDAVCNYFNSPEGELHWQYNAVTRG</sequence>
<evidence type="ECO:0000313" key="11">
    <source>
        <dbReference type="Proteomes" id="UP001159363"/>
    </source>
</evidence>
<comment type="cofactor">
    <cofactor evidence="1">
        <name>a divalent metal cation</name>
        <dbReference type="ChEBI" id="CHEBI:60240"/>
    </cofactor>
</comment>
<evidence type="ECO:0000259" key="9">
    <source>
        <dbReference type="Pfam" id="PF13359"/>
    </source>
</evidence>
<dbReference type="InterPro" id="IPR027806">
    <property type="entry name" value="HARBI1_dom"/>
</dbReference>
<keyword evidence="6" id="KW-0378">Hydrolase</keyword>
<dbReference type="PANTHER" id="PTHR22930:SF269">
    <property type="entry name" value="NUCLEASE HARBI1-LIKE PROTEIN"/>
    <property type="match status" value="1"/>
</dbReference>
<name>A0ABQ9IFZ0_9NEOP</name>
<evidence type="ECO:0000256" key="6">
    <source>
        <dbReference type="ARBA" id="ARBA00022801"/>
    </source>
</evidence>
<evidence type="ECO:0000256" key="2">
    <source>
        <dbReference type="ARBA" id="ARBA00004123"/>
    </source>
</evidence>
<keyword evidence="8" id="KW-0812">Transmembrane</keyword>
<feature type="transmembrane region" description="Helical" evidence="8">
    <location>
        <begin position="6"/>
        <end position="22"/>
    </location>
</feature>
<evidence type="ECO:0000313" key="10">
    <source>
        <dbReference type="EMBL" id="KAJ8895120.1"/>
    </source>
</evidence>
<keyword evidence="8" id="KW-1133">Transmembrane helix</keyword>
<evidence type="ECO:0000256" key="3">
    <source>
        <dbReference type="ARBA" id="ARBA00006958"/>
    </source>
</evidence>
<proteinExistence type="inferred from homology"/>
<gene>
    <name evidence="10" type="ORF">PR048_000445</name>
</gene>
<comment type="caution">
    <text evidence="10">The sequence shown here is derived from an EMBL/GenBank/DDBJ whole genome shotgun (WGS) entry which is preliminary data.</text>
</comment>
<dbReference type="Pfam" id="PF13359">
    <property type="entry name" value="DDE_Tnp_4"/>
    <property type="match status" value="1"/>
</dbReference>
<reference evidence="10 11" key="1">
    <citation type="submission" date="2023-02" db="EMBL/GenBank/DDBJ databases">
        <title>LHISI_Scaffold_Assembly.</title>
        <authorList>
            <person name="Stuart O.P."/>
            <person name="Cleave R."/>
            <person name="Magrath M.J.L."/>
            <person name="Mikheyev A.S."/>
        </authorList>
    </citation>
    <scope>NUCLEOTIDE SEQUENCE [LARGE SCALE GENOMIC DNA]</scope>
    <source>
        <strain evidence="10">Daus_M_001</strain>
        <tissue evidence="10">Leg muscle</tissue>
    </source>
</reference>
<evidence type="ECO:0000256" key="1">
    <source>
        <dbReference type="ARBA" id="ARBA00001968"/>
    </source>
</evidence>
<comment type="similarity">
    <text evidence="3">Belongs to the HARBI1 family.</text>
</comment>
<feature type="domain" description="DDE Tnp4" evidence="9">
    <location>
        <begin position="220"/>
        <end position="297"/>
    </location>
</feature>